<dbReference type="GO" id="GO:0005737">
    <property type="term" value="C:cytoplasm"/>
    <property type="evidence" value="ECO:0007669"/>
    <property type="project" value="TreeGrafter"/>
</dbReference>
<dbReference type="GO" id="GO:0007020">
    <property type="term" value="P:microtubule nucleation"/>
    <property type="evidence" value="ECO:0007669"/>
    <property type="project" value="TreeGrafter"/>
</dbReference>
<dbReference type="PROSITE" id="PS50082">
    <property type="entry name" value="WD_REPEATS_2"/>
    <property type="match status" value="2"/>
</dbReference>
<dbReference type="SUPFAM" id="SSF50978">
    <property type="entry name" value="WD40 repeat-like"/>
    <property type="match status" value="1"/>
</dbReference>
<dbReference type="InterPro" id="IPR056527">
    <property type="entry name" value="WD40_RFWD3"/>
</dbReference>
<sequence>MSTNLLVSASTTVKIWDITAITRSTKANGSTNSSVPEQLFGVELTSFKPEGTSETINAARWSHDNQHLAVAGSEGALTIHNPQGKLLESITPSVDGLKTPSINSVRFANKSRYVLFGGSDKVVNIWDRENSTFTDPLKGHRSDITCIDLNVDEAIVASSSSSGHILVHNRLKSNTCDNLTVLTKQPINVLEYSFFKRGLLAAGGDDGSLRLWDTSVSTTALQTFENVHHFAIRGIAFSPFNSHLMCSAGLDNHIVLYDVGKKSTLKTIYTETHLTALGFKTDGVTIVAGTQNGRILVYDLRSTSKPMCTLYGHESFPIKCLHFQEKERSTERRSTLGRKLRPSRPPSKGSISPSSFVTPTKSTLPPSTPNESKDKNIMDVFSPVKDTTTEETHGNAKPREPVIKEKQKLTQNNGVPKEITKISTMDLKLNDEVTQDEAKRDNGFLNDVLVTGTMDDLRTKIVSKVKETIDGTRGMSVNGSDPVLPNIANSRKRVSFIDNEMMSEIQELTTEKPSVMPQLNGSNGAHDATILREIILPSEEANVTLQPPSPKIPKGIDRSTSPEVIVPTLDPTVDGDGVLIPVENNSNTGSATNFQLQVIGNVVDECLQEFRISLRNDIQNMHLELLRQFHIQKEEMELMFLKYCGETMSLREEVERLREENQRLKMKF</sequence>
<dbReference type="Proteomes" id="UP000789342">
    <property type="component" value="Unassembled WGS sequence"/>
</dbReference>
<evidence type="ECO:0000313" key="5">
    <source>
        <dbReference type="Proteomes" id="UP000789342"/>
    </source>
</evidence>
<gene>
    <name evidence="4" type="ORF">AMORRO_LOCUS7099</name>
</gene>
<dbReference type="InterPro" id="IPR036322">
    <property type="entry name" value="WD40_repeat_dom_sf"/>
</dbReference>
<organism evidence="4 5">
    <name type="scientific">Acaulospora morrowiae</name>
    <dbReference type="NCBI Taxonomy" id="94023"/>
    <lineage>
        <taxon>Eukaryota</taxon>
        <taxon>Fungi</taxon>
        <taxon>Fungi incertae sedis</taxon>
        <taxon>Mucoromycota</taxon>
        <taxon>Glomeromycotina</taxon>
        <taxon>Glomeromycetes</taxon>
        <taxon>Diversisporales</taxon>
        <taxon>Acaulosporaceae</taxon>
        <taxon>Acaulospora</taxon>
    </lineage>
</organism>
<dbReference type="OrthoDB" id="1602884at2759"/>
<dbReference type="GO" id="GO:0000278">
    <property type="term" value="P:mitotic cell cycle"/>
    <property type="evidence" value="ECO:0007669"/>
    <property type="project" value="TreeGrafter"/>
</dbReference>
<dbReference type="GO" id="GO:0036064">
    <property type="term" value="C:ciliary basal body"/>
    <property type="evidence" value="ECO:0007669"/>
    <property type="project" value="TreeGrafter"/>
</dbReference>
<dbReference type="PANTHER" id="PTHR44414:SF1">
    <property type="entry name" value="PROTEIN NEDD1"/>
    <property type="match status" value="1"/>
</dbReference>
<evidence type="ECO:0000259" key="3">
    <source>
        <dbReference type="Pfam" id="PF23419"/>
    </source>
</evidence>
<evidence type="ECO:0000313" key="4">
    <source>
        <dbReference type="EMBL" id="CAG8585328.1"/>
    </source>
</evidence>
<dbReference type="Pfam" id="PF23419">
    <property type="entry name" value="WD40_RFWD3"/>
    <property type="match status" value="1"/>
</dbReference>
<dbReference type="AlphaFoldDB" id="A0A9N9G532"/>
<dbReference type="GO" id="GO:0043015">
    <property type="term" value="F:gamma-tubulin binding"/>
    <property type="evidence" value="ECO:0007669"/>
    <property type="project" value="TreeGrafter"/>
</dbReference>
<dbReference type="EMBL" id="CAJVPV010005129">
    <property type="protein sequence ID" value="CAG8585328.1"/>
    <property type="molecule type" value="Genomic_DNA"/>
</dbReference>
<keyword evidence="1" id="KW-0853">WD repeat</keyword>
<accession>A0A9N9G532</accession>
<feature type="region of interest" description="Disordered" evidence="2">
    <location>
        <begin position="543"/>
        <end position="562"/>
    </location>
</feature>
<comment type="caution">
    <text evidence="4">The sequence shown here is derived from an EMBL/GenBank/DDBJ whole genome shotgun (WGS) entry which is preliminary data.</text>
</comment>
<dbReference type="InterPro" id="IPR001680">
    <property type="entry name" value="WD40_rpt"/>
</dbReference>
<dbReference type="PANTHER" id="PTHR44414">
    <property type="entry name" value="PROTEIN NEDD1"/>
    <property type="match status" value="1"/>
</dbReference>
<proteinExistence type="predicted"/>
<keyword evidence="5" id="KW-1185">Reference proteome</keyword>
<feature type="repeat" description="WD" evidence="1">
    <location>
        <begin position="199"/>
        <end position="222"/>
    </location>
</feature>
<feature type="region of interest" description="Disordered" evidence="2">
    <location>
        <begin position="327"/>
        <end position="377"/>
    </location>
</feature>
<dbReference type="SMART" id="SM00320">
    <property type="entry name" value="WD40"/>
    <property type="match status" value="6"/>
</dbReference>
<protein>
    <submittedName>
        <fullName evidence="4">2865_t:CDS:1</fullName>
    </submittedName>
</protein>
<name>A0A9N9G532_9GLOM</name>
<dbReference type="GO" id="GO:0000922">
    <property type="term" value="C:spindle pole"/>
    <property type="evidence" value="ECO:0007669"/>
    <property type="project" value="TreeGrafter"/>
</dbReference>
<dbReference type="InterPro" id="IPR015943">
    <property type="entry name" value="WD40/YVTN_repeat-like_dom_sf"/>
</dbReference>
<evidence type="ECO:0000256" key="1">
    <source>
        <dbReference type="PROSITE-ProRule" id="PRU00221"/>
    </source>
</evidence>
<dbReference type="Pfam" id="PF00400">
    <property type="entry name" value="WD40"/>
    <property type="match status" value="3"/>
</dbReference>
<evidence type="ECO:0000256" key="2">
    <source>
        <dbReference type="SAM" id="MobiDB-lite"/>
    </source>
</evidence>
<dbReference type="GO" id="GO:0005814">
    <property type="term" value="C:centriole"/>
    <property type="evidence" value="ECO:0007669"/>
    <property type="project" value="TreeGrafter"/>
</dbReference>
<feature type="domain" description="E3 ubiquitin-protein ligase RFWD3-like WD40" evidence="3">
    <location>
        <begin position="221"/>
        <end position="317"/>
    </location>
</feature>
<feature type="repeat" description="WD" evidence="1">
    <location>
        <begin position="102"/>
        <end position="136"/>
    </location>
</feature>
<dbReference type="Gene3D" id="2.130.10.10">
    <property type="entry name" value="YVTN repeat-like/Quinoprotein amine dehydrogenase"/>
    <property type="match status" value="2"/>
</dbReference>
<dbReference type="InterPro" id="IPR052818">
    <property type="entry name" value="NEDD1_Spindle_Assembly"/>
</dbReference>
<reference evidence="4" key="1">
    <citation type="submission" date="2021-06" db="EMBL/GenBank/DDBJ databases">
        <authorList>
            <person name="Kallberg Y."/>
            <person name="Tangrot J."/>
            <person name="Rosling A."/>
        </authorList>
    </citation>
    <scope>NUCLEOTIDE SEQUENCE</scope>
    <source>
        <strain evidence="4">CL551</strain>
    </source>
</reference>